<dbReference type="InterPro" id="IPR043519">
    <property type="entry name" value="NT_sf"/>
</dbReference>
<sequence>MNISQGRNDQLKLTLSPVVESLHQGLGPGLLSVVLFGSRARGESSPESDWDLLVIAHDLPERALARHFFLKKMLPDAWRGQTSLLAKTPQEFESRLPSLYLDIALDGVVLFDPQGYITPRLEWIRRQIEHYHLQRCLKGHDLVWDAPFSTWPSTWEGFA</sequence>
<dbReference type="AlphaFoldDB" id="A9WID2"/>
<dbReference type="HOGENOM" id="CLU_1624199_0_0_0"/>
<dbReference type="CDD" id="cd05403">
    <property type="entry name" value="NT_KNTase_like"/>
    <property type="match status" value="1"/>
</dbReference>
<dbReference type="eggNOG" id="COG1708">
    <property type="taxonomic scope" value="Bacteria"/>
</dbReference>
<dbReference type="EnsemblBacteria" id="ABY36424">
    <property type="protein sequence ID" value="ABY36424"/>
    <property type="gene ID" value="Caur_3233"/>
</dbReference>
<organism evidence="2 3">
    <name type="scientific">Chloroflexus aurantiacus (strain ATCC 29366 / DSM 635 / J-10-fl)</name>
    <dbReference type="NCBI Taxonomy" id="324602"/>
    <lineage>
        <taxon>Bacteria</taxon>
        <taxon>Bacillati</taxon>
        <taxon>Chloroflexota</taxon>
        <taxon>Chloroflexia</taxon>
        <taxon>Chloroflexales</taxon>
        <taxon>Chloroflexineae</taxon>
        <taxon>Chloroflexaceae</taxon>
        <taxon>Chloroflexus</taxon>
    </lineage>
</organism>
<dbReference type="KEGG" id="cau:Caur_3233"/>
<keyword evidence="3" id="KW-1185">Reference proteome</keyword>
<evidence type="ECO:0000313" key="2">
    <source>
        <dbReference type="EMBL" id="ABY36424.1"/>
    </source>
</evidence>
<feature type="domain" description="Polymerase nucleotidyl transferase" evidence="1">
    <location>
        <begin position="30"/>
        <end position="79"/>
    </location>
</feature>
<protein>
    <recommendedName>
        <fullName evidence="1">Polymerase nucleotidyl transferase domain-containing protein</fullName>
    </recommendedName>
</protein>
<evidence type="ECO:0000259" key="1">
    <source>
        <dbReference type="Pfam" id="PF01909"/>
    </source>
</evidence>
<dbReference type="PANTHER" id="PTHR33933">
    <property type="entry name" value="NUCLEOTIDYLTRANSFERASE"/>
    <property type="match status" value="1"/>
</dbReference>
<dbReference type="Proteomes" id="UP000002008">
    <property type="component" value="Chromosome"/>
</dbReference>
<name>A9WID2_CHLAA</name>
<dbReference type="RefSeq" id="WP_012259077.1">
    <property type="nucleotide sequence ID" value="NC_010175.1"/>
</dbReference>
<dbReference type="PANTHER" id="PTHR33933:SF1">
    <property type="entry name" value="PROTEIN ADENYLYLTRANSFERASE MNTA-RELATED"/>
    <property type="match status" value="1"/>
</dbReference>
<dbReference type="Gene3D" id="3.30.460.10">
    <property type="entry name" value="Beta Polymerase, domain 2"/>
    <property type="match status" value="1"/>
</dbReference>
<gene>
    <name evidence="2" type="ordered locus">Caur_3233</name>
</gene>
<dbReference type="EMBL" id="CP000909">
    <property type="protein sequence ID" value="ABY36424.1"/>
    <property type="molecule type" value="Genomic_DNA"/>
</dbReference>
<dbReference type="Pfam" id="PF01909">
    <property type="entry name" value="NTP_transf_2"/>
    <property type="match status" value="1"/>
</dbReference>
<accession>A9WID2</accession>
<dbReference type="InterPro" id="IPR002934">
    <property type="entry name" value="Polymerase_NTP_transf_dom"/>
</dbReference>
<dbReference type="PATRIC" id="fig|324602.8.peg.3651"/>
<dbReference type="InterPro" id="IPR052548">
    <property type="entry name" value="Type_VII_TA_antitoxin"/>
</dbReference>
<dbReference type="InParanoid" id="A9WID2"/>
<dbReference type="GO" id="GO:0016779">
    <property type="term" value="F:nucleotidyltransferase activity"/>
    <property type="evidence" value="ECO:0007669"/>
    <property type="project" value="InterPro"/>
</dbReference>
<evidence type="ECO:0000313" key="3">
    <source>
        <dbReference type="Proteomes" id="UP000002008"/>
    </source>
</evidence>
<proteinExistence type="predicted"/>
<dbReference type="STRING" id="324602.Caur_3233"/>
<dbReference type="SUPFAM" id="SSF81301">
    <property type="entry name" value="Nucleotidyltransferase"/>
    <property type="match status" value="1"/>
</dbReference>
<reference evidence="3" key="1">
    <citation type="journal article" date="2011" name="BMC Genomics">
        <title>Complete genome sequence of the filamentous anoxygenic phototrophic bacterium Chloroflexus aurantiacus.</title>
        <authorList>
            <person name="Tang K.H."/>
            <person name="Barry K."/>
            <person name="Chertkov O."/>
            <person name="Dalin E."/>
            <person name="Han C.S."/>
            <person name="Hauser L.J."/>
            <person name="Honchak B.M."/>
            <person name="Karbach L.E."/>
            <person name="Land M.L."/>
            <person name="Lapidus A."/>
            <person name="Larimer F.W."/>
            <person name="Mikhailova N."/>
            <person name="Pitluck S."/>
            <person name="Pierson B.K."/>
            <person name="Blankenship R.E."/>
        </authorList>
    </citation>
    <scope>NUCLEOTIDE SEQUENCE [LARGE SCALE GENOMIC DNA]</scope>
    <source>
        <strain evidence="3">ATCC 29366 / DSM 635 / J-10-fl</strain>
    </source>
</reference>